<gene>
    <name evidence="2" type="primary">ORF12</name>
</gene>
<accession>A0A516ZBX5</accession>
<protein>
    <submittedName>
        <fullName evidence="2">Uncharacterized protein</fullName>
    </submittedName>
</protein>
<dbReference type="EMBL" id="MK045452">
    <property type="protein sequence ID" value="QDR25208.1"/>
    <property type="molecule type" value="Genomic_DNA"/>
</dbReference>
<reference evidence="2" key="1">
    <citation type="journal article" date="2019" name="PLoS ONE">
        <title>Extensive chloroplast genome rearrangement amongst three closely related Halamphora spp. (Bacillariophyceae), and evidence for rapid evolution as compared to land plants.</title>
        <authorList>
            <person name="Hamsher S.E."/>
            <person name="Keepers K.G."/>
            <person name="Pogoda C.S."/>
            <person name="Stepanek J.G."/>
            <person name="Kane N.C."/>
            <person name="Kociolek J.P."/>
        </authorList>
    </citation>
    <scope>NUCLEOTIDE SEQUENCE</scope>
</reference>
<keyword evidence="2" id="KW-0934">Plastid</keyword>
<keyword evidence="1" id="KW-0472">Membrane</keyword>
<keyword evidence="1" id="KW-0812">Transmembrane</keyword>
<geneLocation type="chloroplast" evidence="2"/>
<feature type="transmembrane region" description="Helical" evidence="1">
    <location>
        <begin position="46"/>
        <end position="68"/>
    </location>
</feature>
<evidence type="ECO:0000256" key="1">
    <source>
        <dbReference type="SAM" id="Phobius"/>
    </source>
</evidence>
<proteinExistence type="predicted"/>
<keyword evidence="1" id="KW-1133">Transmembrane helix</keyword>
<dbReference type="RefSeq" id="YP_009686351.1">
    <property type="nucleotide sequence ID" value="NC_044465.1"/>
</dbReference>
<sequence>MVKSLKKLKQGFQKRSNQIKTFIKRRYISEATGSVIYIKVARDTSIILLVSGSFAYCFPFIINGCLLIKSNAAQKLAMLRRSSETLPSIELEVEDVNKVSNLLTKKSLLTGVLVVTLVGSTVFFHGPIEDLYDKLLDCLKNLNVDVDVDKESLPSYSIGKKPFSAYDAKDISNATATGIFYSSLLFRKLLIRWILYGVAGPAYPMAGTVANIAFDICFGSNPVFGPTMPVPMIGTDDSTAFMVFQGYLNRSIQCVWHGSQYLILAGE</sequence>
<keyword evidence="2" id="KW-0150">Chloroplast</keyword>
<name>A0A516ZBX5_9STRA</name>
<evidence type="ECO:0000313" key="2">
    <source>
        <dbReference type="EMBL" id="QDR25208.1"/>
    </source>
</evidence>
<organism evidence="2">
    <name type="scientific">Halamphora coffeiformis</name>
    <dbReference type="NCBI Taxonomy" id="1487565"/>
    <lineage>
        <taxon>Eukaryota</taxon>
        <taxon>Sar</taxon>
        <taxon>Stramenopiles</taxon>
        <taxon>Ochrophyta</taxon>
        <taxon>Bacillariophyta</taxon>
        <taxon>Bacillariophyceae</taxon>
        <taxon>Bacillariophycidae</taxon>
        <taxon>Naviculales</taxon>
        <taxon>Amphipleuraceae</taxon>
        <taxon>Halamphora</taxon>
    </lineage>
</organism>
<dbReference type="GeneID" id="41660995"/>
<dbReference type="AlphaFoldDB" id="A0A516ZBX5"/>